<dbReference type="InterPro" id="IPR050361">
    <property type="entry name" value="MPP/UQCRC_Complex"/>
</dbReference>
<evidence type="ECO:0000313" key="3">
    <source>
        <dbReference type="EMBL" id="EPD32649.1"/>
    </source>
</evidence>
<dbReference type="Proteomes" id="UP000014417">
    <property type="component" value="Unassembled WGS sequence"/>
</dbReference>
<protein>
    <recommendedName>
        <fullName evidence="5">Peptidase M16 C-terminal domain-containing protein</fullName>
    </recommendedName>
</protein>
<dbReference type="SUPFAM" id="SSF63411">
    <property type="entry name" value="LuxS/MPP-like metallohydrolase"/>
    <property type="match status" value="2"/>
</dbReference>
<reference evidence="3 4" key="1">
    <citation type="submission" date="2013-04" db="EMBL/GenBank/DDBJ databases">
        <title>The Genome Sequence of Propionimicrobium lymphophilum ACS-093-V-SCH5.</title>
        <authorList>
            <consortium name="The Broad Institute Genomics Platform"/>
            <person name="Earl A."/>
            <person name="Ward D."/>
            <person name="Feldgarden M."/>
            <person name="Gevers D."/>
            <person name="Saerens B."/>
            <person name="Vaneechoutte M."/>
            <person name="Walker B."/>
            <person name="Young S."/>
            <person name="Zeng Q."/>
            <person name="Gargeya S."/>
            <person name="Fitzgerald M."/>
            <person name="Haas B."/>
            <person name="Abouelleil A."/>
            <person name="Allen A.W."/>
            <person name="Alvarado L."/>
            <person name="Arachchi H.M."/>
            <person name="Berlin A.M."/>
            <person name="Chapman S.B."/>
            <person name="Gainer-Dewar J."/>
            <person name="Goldberg J."/>
            <person name="Griggs A."/>
            <person name="Gujja S."/>
            <person name="Hansen M."/>
            <person name="Howarth C."/>
            <person name="Imamovic A."/>
            <person name="Ireland A."/>
            <person name="Larimer J."/>
            <person name="McCowan C."/>
            <person name="Murphy C."/>
            <person name="Pearson M."/>
            <person name="Poon T.W."/>
            <person name="Priest M."/>
            <person name="Roberts A."/>
            <person name="Saif S."/>
            <person name="Shea T."/>
            <person name="Sisk P."/>
            <person name="Sykes S."/>
            <person name="Wortman J."/>
            <person name="Nusbaum C."/>
            <person name="Birren B."/>
        </authorList>
    </citation>
    <scope>NUCLEOTIDE SEQUENCE [LARGE SCALE GENOMIC DNA]</scope>
    <source>
        <strain evidence="3 4">ACS-093-V-SCH5</strain>
    </source>
</reference>
<dbReference type="HOGENOM" id="CLU_009902_6_1_11"/>
<dbReference type="InterPro" id="IPR011249">
    <property type="entry name" value="Metalloenz_LuxS/M16"/>
</dbReference>
<proteinExistence type="predicted"/>
<evidence type="ECO:0000259" key="2">
    <source>
        <dbReference type="Pfam" id="PF05193"/>
    </source>
</evidence>
<dbReference type="STRING" id="883161.HMPREF9306_01348"/>
<feature type="domain" description="Peptidase M16 N-terminal" evidence="1">
    <location>
        <begin position="41"/>
        <end position="165"/>
    </location>
</feature>
<organism evidence="3 4">
    <name type="scientific">Propionimicrobium lymphophilum ACS-093-V-SCH5</name>
    <dbReference type="NCBI Taxonomy" id="883161"/>
    <lineage>
        <taxon>Bacteria</taxon>
        <taxon>Bacillati</taxon>
        <taxon>Actinomycetota</taxon>
        <taxon>Actinomycetes</taxon>
        <taxon>Propionibacteriales</taxon>
        <taxon>Propionibacteriaceae</taxon>
        <taxon>Propionimicrobium</taxon>
    </lineage>
</organism>
<dbReference type="Pfam" id="PF05193">
    <property type="entry name" value="Peptidase_M16_C"/>
    <property type="match status" value="1"/>
</dbReference>
<dbReference type="Pfam" id="PF00675">
    <property type="entry name" value="Peptidase_M16"/>
    <property type="match status" value="1"/>
</dbReference>
<dbReference type="InterPro" id="IPR011765">
    <property type="entry name" value="Pept_M16_N"/>
</dbReference>
<feature type="domain" description="Peptidase M16 C-terminal" evidence="2">
    <location>
        <begin position="186"/>
        <end position="358"/>
    </location>
</feature>
<dbReference type="OrthoDB" id="9811314at2"/>
<dbReference type="InterPro" id="IPR007863">
    <property type="entry name" value="Peptidase_M16_C"/>
</dbReference>
<evidence type="ECO:0008006" key="5">
    <source>
        <dbReference type="Google" id="ProtNLM"/>
    </source>
</evidence>
<sequence length="444" mass="47669">MPIARPELAKPTPYSFPKPCIDESLSNGIRVLGFNLPGQYIISCRLVVPVPLSAEPTGKEGISALSQNVALSGTNQHPGISFAEAVEDQGMSLTSKPGHFATFFQADFAASRLEAALGLFAEVVSAPETAAQEVERQRKLQLANIDQLNSNPSYLCSKTFTSAFLAEKMRMSRPNLGDAEQLNRISVDDVVDFQGLWSPTGSTLVIAGELPDDLLEVAEKAFSVWQKKTLGPLTPEKIEERADGPFIWVVDRPEAVQANVQIGAMGIGRDDKRWPAFSVACLAVGGSFGSRLNSLLREDLGYTYGARLSAAPVGDRGMYNFSSSFRTEVTADAIDQTLKQLSIEANPLTEQEVEDAKNYILGISPMVYNTSGAIASQVGALIAAGLETDYISRFDSLIQEVNPAAANTAFTSVVSPKDCNIVIVGNAEKIVPAMAQIGYKAELI</sequence>
<evidence type="ECO:0000313" key="4">
    <source>
        <dbReference type="Proteomes" id="UP000014417"/>
    </source>
</evidence>
<gene>
    <name evidence="3" type="ORF">HMPREF9306_01348</name>
</gene>
<dbReference type="PANTHER" id="PTHR11851:SF224">
    <property type="entry name" value="PROCESSING PROTEASE"/>
    <property type="match status" value="1"/>
</dbReference>
<dbReference type="AlphaFoldDB" id="S2WY16"/>
<dbReference type="RefSeq" id="WP_016456176.1">
    <property type="nucleotide sequence ID" value="NZ_KE150269.1"/>
</dbReference>
<name>S2WY16_9ACTN</name>
<dbReference type="PANTHER" id="PTHR11851">
    <property type="entry name" value="METALLOPROTEASE"/>
    <property type="match status" value="1"/>
</dbReference>
<dbReference type="EMBL" id="AGZR01000008">
    <property type="protein sequence ID" value="EPD32649.1"/>
    <property type="molecule type" value="Genomic_DNA"/>
</dbReference>
<dbReference type="GO" id="GO:0046872">
    <property type="term" value="F:metal ion binding"/>
    <property type="evidence" value="ECO:0007669"/>
    <property type="project" value="InterPro"/>
</dbReference>
<comment type="caution">
    <text evidence="3">The sequence shown here is derived from an EMBL/GenBank/DDBJ whole genome shotgun (WGS) entry which is preliminary data.</text>
</comment>
<evidence type="ECO:0000259" key="1">
    <source>
        <dbReference type="Pfam" id="PF00675"/>
    </source>
</evidence>
<dbReference type="Gene3D" id="3.30.830.10">
    <property type="entry name" value="Metalloenzyme, LuxS/M16 peptidase-like"/>
    <property type="match status" value="2"/>
</dbReference>
<accession>S2WY16</accession>
<keyword evidence="4" id="KW-1185">Reference proteome</keyword>